<dbReference type="EMBL" id="CAACVJ010000694">
    <property type="protein sequence ID" value="VEP18691.1"/>
    <property type="molecule type" value="Genomic_DNA"/>
</dbReference>
<name>A0A563W4S2_9CYAN</name>
<reference evidence="2 3" key="1">
    <citation type="submission" date="2019-01" db="EMBL/GenBank/DDBJ databases">
        <authorList>
            <person name="Brito A."/>
        </authorList>
    </citation>
    <scope>NUCLEOTIDE SEQUENCE [LARGE SCALE GENOMIC DNA]</scope>
    <source>
        <strain evidence="2">1</strain>
    </source>
</reference>
<dbReference type="OrthoDB" id="9814088at2"/>
<gene>
    <name evidence="2" type="ORF">H1P_860017</name>
</gene>
<evidence type="ECO:0000256" key="1">
    <source>
        <dbReference type="SAM" id="Coils"/>
    </source>
</evidence>
<dbReference type="Proteomes" id="UP000320055">
    <property type="component" value="Unassembled WGS sequence"/>
</dbReference>
<protein>
    <submittedName>
        <fullName evidence="2">Uncharacterized protein</fullName>
    </submittedName>
</protein>
<dbReference type="InterPro" id="IPR027417">
    <property type="entry name" value="P-loop_NTPase"/>
</dbReference>
<accession>A0A563W4S2</accession>
<organism evidence="2 3">
    <name type="scientific">Hyella patelloides LEGE 07179</name>
    <dbReference type="NCBI Taxonomy" id="945734"/>
    <lineage>
        <taxon>Bacteria</taxon>
        <taxon>Bacillati</taxon>
        <taxon>Cyanobacteriota</taxon>
        <taxon>Cyanophyceae</taxon>
        <taxon>Pleurocapsales</taxon>
        <taxon>Hyellaceae</taxon>
        <taxon>Hyella</taxon>
    </lineage>
</organism>
<keyword evidence="3" id="KW-1185">Reference proteome</keyword>
<dbReference type="Gene3D" id="3.40.50.300">
    <property type="entry name" value="P-loop containing nucleotide triphosphate hydrolases"/>
    <property type="match status" value="1"/>
</dbReference>
<sequence>MSLNELIIQDEYRSSDCSIVENFYIPCLEKSIIYKRAVGFFSSTSMAVAAKGLTALIRAGGKIQLVASPQLSDEDIQAIAIGIKQREEIIAEVTRKELEQEFNEVVKHRLACVAWLLSRQLLDIRLAIPKKIREQGIYHEKLGIFMDAEDNIIAFTGSANESSTALIANFECIDVFCSWHTGVKERALRKLDNFNKLWNNKTNNLDVIEFPETAKEYLLNFYPDKKPKSELFFTKEYASKSKLVAEKKTKKYQTGNSSMQKRWRHQIEAKNVFNCLKELDRLIRQAEDDVAEATNTISLHKKTQIIKKILSQARKQAREKLRKFIIDETNQRISQLLSRNPVILEDIQDSLKLQNRKGASEGQTLSVSYAFLATLFNQSTYQLPFIVDSPAISLDLNVRTEVANLIPSLSKQFLAFTISSERQGFIDRLHQVATKEVEYLTLFRKASEMKHIWQDLDSSIFTETTDGVLVEGKEFFEQFDLEDEV</sequence>
<evidence type="ECO:0000313" key="2">
    <source>
        <dbReference type="EMBL" id="VEP18691.1"/>
    </source>
</evidence>
<dbReference type="AlphaFoldDB" id="A0A563W4S2"/>
<proteinExistence type="predicted"/>
<dbReference type="CDD" id="cd09179">
    <property type="entry name" value="PLDc_N_DEXD_a"/>
    <property type="match status" value="1"/>
</dbReference>
<keyword evidence="1" id="KW-0175">Coiled coil</keyword>
<feature type="coiled-coil region" evidence="1">
    <location>
        <begin position="276"/>
        <end position="303"/>
    </location>
</feature>
<dbReference type="RefSeq" id="WP_144868144.1">
    <property type="nucleotide sequence ID" value="NZ_LR213844.1"/>
</dbReference>
<evidence type="ECO:0000313" key="3">
    <source>
        <dbReference type="Proteomes" id="UP000320055"/>
    </source>
</evidence>